<feature type="transmembrane region" description="Helical" evidence="9">
    <location>
        <begin position="44"/>
        <end position="70"/>
    </location>
</feature>
<keyword evidence="4 11" id="KW-0808">Transferase</keyword>
<feature type="domain" description="Bacterial sugar transferase" evidence="10">
    <location>
        <begin position="42"/>
        <end position="233"/>
    </location>
</feature>
<dbReference type="PANTHER" id="PTHR30576">
    <property type="entry name" value="COLANIC BIOSYNTHESIS UDP-GLUCOSE LIPID CARRIER TRANSFERASE"/>
    <property type="match status" value="1"/>
</dbReference>
<dbReference type="PANTHER" id="PTHR30576:SF4">
    <property type="entry name" value="UNDECAPRENYL-PHOSPHATE GALACTOSE PHOSPHOTRANSFERASE"/>
    <property type="match status" value="1"/>
</dbReference>
<evidence type="ECO:0000259" key="10">
    <source>
        <dbReference type="Pfam" id="PF02397"/>
    </source>
</evidence>
<sequence length="239" mass="27311">MKTMSDAHRHLASYDKPIEGRREHVKTWTASGPRRRALGLAKRMFDIVFALAALIFVAPLFGVIMLAILLHDGRPIFYRQLRLGRHGRSFNCLKFRTMVRDADVRLAELLSICPKSQKEWLDAQKLSNDPRVNMLGRFLRKSSLDELPQLINILRGEMSIVGPRPIVHEEAVRYGRNLRLYLTTRPGLTGLWQVSGRNSLSYQERVQLDVRYIRTMSAGLDARIILKTIAIVVTGKGDH</sequence>
<comment type="caution">
    <text evidence="11">The sequence shown here is derived from an EMBL/GenBank/DDBJ whole genome shotgun (WGS) entry which is preliminary data.</text>
</comment>
<name>A0ABM8PRW4_9HYPH</name>
<accession>A0ABM8PRW4</accession>
<reference evidence="11 12" key="1">
    <citation type="submission" date="2020-11" db="EMBL/GenBank/DDBJ databases">
        <authorList>
            <person name="Lassalle F."/>
        </authorList>
    </citation>
    <scope>NUCLEOTIDE SEQUENCE [LARGE SCALE GENOMIC DNA]</scope>
    <source>
        <strain evidence="11 12">AB21</strain>
    </source>
</reference>
<evidence type="ECO:0000256" key="3">
    <source>
        <dbReference type="ARBA" id="ARBA00022475"/>
    </source>
</evidence>
<evidence type="ECO:0000256" key="2">
    <source>
        <dbReference type="ARBA" id="ARBA00006464"/>
    </source>
</evidence>
<protein>
    <submittedName>
        <fullName evidence="11">Sugar transferase</fullName>
    </submittedName>
</protein>
<dbReference type="Pfam" id="PF02397">
    <property type="entry name" value="Bac_transf"/>
    <property type="match status" value="1"/>
</dbReference>
<dbReference type="InterPro" id="IPR003362">
    <property type="entry name" value="Bact_transf"/>
</dbReference>
<dbReference type="RefSeq" id="WP_244665816.1">
    <property type="nucleotide sequence ID" value="NZ_CABFWE030000008.1"/>
</dbReference>
<evidence type="ECO:0000256" key="6">
    <source>
        <dbReference type="ARBA" id="ARBA00022989"/>
    </source>
</evidence>
<keyword evidence="3" id="KW-1003">Cell membrane</keyword>
<keyword evidence="8" id="KW-0270">Exopolysaccharide synthesis</keyword>
<evidence type="ECO:0000256" key="9">
    <source>
        <dbReference type="SAM" id="Phobius"/>
    </source>
</evidence>
<keyword evidence="5 9" id="KW-0812">Transmembrane</keyword>
<proteinExistence type="inferred from homology"/>
<dbReference type="Proteomes" id="UP000601041">
    <property type="component" value="Unassembled WGS sequence"/>
</dbReference>
<keyword evidence="6 9" id="KW-1133">Transmembrane helix</keyword>
<organism evidence="11 12">
    <name type="scientific">Pseudorhizobium halotolerans</name>
    <dbReference type="NCBI Taxonomy" id="1233081"/>
    <lineage>
        <taxon>Bacteria</taxon>
        <taxon>Pseudomonadati</taxon>
        <taxon>Pseudomonadota</taxon>
        <taxon>Alphaproteobacteria</taxon>
        <taxon>Hyphomicrobiales</taxon>
        <taxon>Rhizobiaceae</taxon>
        <taxon>Rhizobium/Agrobacterium group</taxon>
        <taxon>Pseudorhizobium</taxon>
    </lineage>
</organism>
<comment type="similarity">
    <text evidence="2">Belongs to the bacterial sugar transferase family.</text>
</comment>
<evidence type="ECO:0000256" key="1">
    <source>
        <dbReference type="ARBA" id="ARBA00004236"/>
    </source>
</evidence>
<keyword evidence="12" id="KW-1185">Reference proteome</keyword>
<keyword evidence="7 9" id="KW-0472">Membrane</keyword>
<evidence type="ECO:0000313" key="11">
    <source>
        <dbReference type="EMBL" id="CAD7045018.1"/>
    </source>
</evidence>
<evidence type="ECO:0000313" key="12">
    <source>
        <dbReference type="Proteomes" id="UP000601041"/>
    </source>
</evidence>
<dbReference type="EMBL" id="CABFWE030000008">
    <property type="protein sequence ID" value="CAD7045018.1"/>
    <property type="molecule type" value="Genomic_DNA"/>
</dbReference>
<dbReference type="GO" id="GO:0016740">
    <property type="term" value="F:transferase activity"/>
    <property type="evidence" value="ECO:0007669"/>
    <property type="project" value="UniProtKB-KW"/>
</dbReference>
<evidence type="ECO:0000256" key="4">
    <source>
        <dbReference type="ARBA" id="ARBA00022679"/>
    </source>
</evidence>
<evidence type="ECO:0000256" key="5">
    <source>
        <dbReference type="ARBA" id="ARBA00022692"/>
    </source>
</evidence>
<gene>
    <name evidence="11" type="ORF">RHAB21_03491</name>
</gene>
<evidence type="ECO:0000256" key="8">
    <source>
        <dbReference type="ARBA" id="ARBA00023169"/>
    </source>
</evidence>
<evidence type="ECO:0000256" key="7">
    <source>
        <dbReference type="ARBA" id="ARBA00023136"/>
    </source>
</evidence>
<comment type="subcellular location">
    <subcellularLocation>
        <location evidence="1">Cell membrane</location>
    </subcellularLocation>
</comment>